<keyword evidence="7" id="KW-1185">Reference proteome</keyword>
<dbReference type="RefSeq" id="WP_194020292.1">
    <property type="nucleotide sequence ID" value="NZ_JADEVV010000039.1"/>
</dbReference>
<organism evidence="6 7">
    <name type="scientific">Synechocystis salina LEGE 00031</name>
    <dbReference type="NCBI Taxonomy" id="1828736"/>
    <lineage>
        <taxon>Bacteria</taxon>
        <taxon>Bacillati</taxon>
        <taxon>Cyanobacteriota</taxon>
        <taxon>Cyanophyceae</taxon>
        <taxon>Synechococcales</taxon>
        <taxon>Merismopediaceae</taxon>
        <taxon>Synechocystis</taxon>
    </lineage>
</organism>
<reference evidence="6 7" key="1">
    <citation type="submission" date="2020-10" db="EMBL/GenBank/DDBJ databases">
        <authorList>
            <person name="Castelo-Branco R."/>
            <person name="Eusebio N."/>
            <person name="Adriana R."/>
            <person name="Vieira A."/>
            <person name="Brugerolle De Fraissinette N."/>
            <person name="Rezende De Castro R."/>
            <person name="Schneider M.P."/>
            <person name="Vasconcelos V."/>
            <person name="Leao P.N."/>
        </authorList>
    </citation>
    <scope>NUCLEOTIDE SEQUENCE [LARGE SCALE GENOMIC DNA]</scope>
    <source>
        <strain evidence="6 7">LEGE 00031</strain>
    </source>
</reference>
<evidence type="ECO:0000313" key="7">
    <source>
        <dbReference type="Proteomes" id="UP000658720"/>
    </source>
</evidence>
<dbReference type="PANTHER" id="PTHR12544:SF29">
    <property type="entry name" value="GLUTAMINASE"/>
    <property type="match status" value="1"/>
</dbReference>
<comment type="catalytic activity">
    <reaction evidence="5">
        <text>L-glutamine + H2O = L-glutamate + NH4(+)</text>
        <dbReference type="Rhea" id="RHEA:15889"/>
        <dbReference type="ChEBI" id="CHEBI:15377"/>
        <dbReference type="ChEBI" id="CHEBI:28938"/>
        <dbReference type="ChEBI" id="CHEBI:29985"/>
        <dbReference type="ChEBI" id="CHEBI:58359"/>
        <dbReference type="EC" id="3.5.1.2"/>
    </reaction>
</comment>
<accession>A0ABR9VV47</accession>
<evidence type="ECO:0000256" key="2">
    <source>
        <dbReference type="ARBA" id="ARBA00011881"/>
    </source>
</evidence>
<protein>
    <recommendedName>
        <fullName evidence="3">glutaminase</fullName>
        <ecNumber evidence="3">3.5.1.2</ecNumber>
    </recommendedName>
</protein>
<dbReference type="InterPro" id="IPR015868">
    <property type="entry name" value="Glutaminase"/>
</dbReference>
<dbReference type="InterPro" id="IPR012338">
    <property type="entry name" value="Beta-lactam/transpept-like"/>
</dbReference>
<dbReference type="EC" id="3.5.1.2" evidence="3"/>
<evidence type="ECO:0000256" key="5">
    <source>
        <dbReference type="ARBA" id="ARBA00049534"/>
    </source>
</evidence>
<evidence type="ECO:0000256" key="3">
    <source>
        <dbReference type="ARBA" id="ARBA00012918"/>
    </source>
</evidence>
<dbReference type="Gene3D" id="3.40.710.10">
    <property type="entry name" value="DD-peptidase/beta-lactamase superfamily"/>
    <property type="match status" value="1"/>
</dbReference>
<sequence length="323" mass="35689">MGIGLNSDPKVVHHQSIPNTMAIANYRAIRPHQWQEWVETAQHRALSGKLPQYIPQLGLVNPGNFALDIGDQNGIIYETGDTDLTFSLMSVVKPFIWLYILHHRGWQWAQQKVGDRPSDLPFNSVEQLEQDGGYPRNTMVNSGAICLAGHIPGATTDQRCRNFLTWLNHTAQCQLWLDPELLASVHALPNPRNLAIAHLLAEKGYVEDGALALETYNQLCCLSGCLKDLFKLGLALQCPQAPLQLENTVRVKGTMAKAGLYEMSEAFFQRTGFICKSGVSGLILACLPAQSPTIFACYSPPLNEQGNPVAPLALLEFLAEFKQ</sequence>
<comment type="similarity">
    <text evidence="1">Belongs to the glutaminase family.</text>
</comment>
<proteinExistence type="inferred from homology"/>
<evidence type="ECO:0000313" key="6">
    <source>
        <dbReference type="EMBL" id="MBE9254778.1"/>
    </source>
</evidence>
<dbReference type="EMBL" id="JADEVV010000039">
    <property type="protein sequence ID" value="MBE9254778.1"/>
    <property type="molecule type" value="Genomic_DNA"/>
</dbReference>
<keyword evidence="4" id="KW-0378">Hydrolase</keyword>
<dbReference type="Pfam" id="PF04960">
    <property type="entry name" value="Glutaminase"/>
    <property type="match status" value="1"/>
</dbReference>
<dbReference type="SUPFAM" id="SSF56601">
    <property type="entry name" value="beta-lactamase/transpeptidase-like"/>
    <property type="match status" value="1"/>
</dbReference>
<comment type="subunit">
    <text evidence="2">Homotetramer.</text>
</comment>
<name>A0ABR9VV47_9SYNC</name>
<evidence type="ECO:0000256" key="4">
    <source>
        <dbReference type="ARBA" id="ARBA00022801"/>
    </source>
</evidence>
<dbReference type="PANTHER" id="PTHR12544">
    <property type="entry name" value="GLUTAMINASE"/>
    <property type="match status" value="1"/>
</dbReference>
<evidence type="ECO:0000256" key="1">
    <source>
        <dbReference type="ARBA" id="ARBA00011076"/>
    </source>
</evidence>
<dbReference type="Proteomes" id="UP000658720">
    <property type="component" value="Unassembled WGS sequence"/>
</dbReference>
<gene>
    <name evidence="6" type="ORF">IQ217_13215</name>
</gene>
<comment type="caution">
    <text evidence="6">The sequence shown here is derived from an EMBL/GenBank/DDBJ whole genome shotgun (WGS) entry which is preliminary data.</text>
</comment>